<sequence>MHYIPAAILLGDPSKFCGRRSQWVRMSGSKRMVFDGLAEPPAEVLLPDPP</sequence>
<dbReference type="Proteomes" id="UP000828390">
    <property type="component" value="Unassembled WGS sequence"/>
</dbReference>
<comment type="caution">
    <text evidence="1">The sequence shown here is derived from an EMBL/GenBank/DDBJ whole genome shotgun (WGS) entry which is preliminary data.</text>
</comment>
<keyword evidence="2" id="KW-1185">Reference proteome</keyword>
<gene>
    <name evidence="1" type="ORF">DPMN_053915</name>
</gene>
<proteinExistence type="predicted"/>
<dbReference type="AlphaFoldDB" id="A0A9D4CMA3"/>
<evidence type="ECO:0000313" key="2">
    <source>
        <dbReference type="Proteomes" id="UP000828390"/>
    </source>
</evidence>
<organism evidence="1 2">
    <name type="scientific">Dreissena polymorpha</name>
    <name type="common">Zebra mussel</name>
    <name type="synonym">Mytilus polymorpha</name>
    <dbReference type="NCBI Taxonomy" id="45954"/>
    <lineage>
        <taxon>Eukaryota</taxon>
        <taxon>Metazoa</taxon>
        <taxon>Spiralia</taxon>
        <taxon>Lophotrochozoa</taxon>
        <taxon>Mollusca</taxon>
        <taxon>Bivalvia</taxon>
        <taxon>Autobranchia</taxon>
        <taxon>Heteroconchia</taxon>
        <taxon>Euheterodonta</taxon>
        <taxon>Imparidentia</taxon>
        <taxon>Neoheterodontei</taxon>
        <taxon>Myida</taxon>
        <taxon>Dreissenoidea</taxon>
        <taxon>Dreissenidae</taxon>
        <taxon>Dreissena</taxon>
    </lineage>
</organism>
<name>A0A9D4CMA3_DREPO</name>
<accession>A0A9D4CMA3</accession>
<reference evidence="1" key="1">
    <citation type="journal article" date="2019" name="bioRxiv">
        <title>The Genome of the Zebra Mussel, Dreissena polymorpha: A Resource for Invasive Species Research.</title>
        <authorList>
            <person name="McCartney M.A."/>
            <person name="Auch B."/>
            <person name="Kono T."/>
            <person name="Mallez S."/>
            <person name="Zhang Y."/>
            <person name="Obille A."/>
            <person name="Becker A."/>
            <person name="Abrahante J.E."/>
            <person name="Garbe J."/>
            <person name="Badalamenti J.P."/>
            <person name="Herman A."/>
            <person name="Mangelson H."/>
            <person name="Liachko I."/>
            <person name="Sullivan S."/>
            <person name="Sone E.D."/>
            <person name="Koren S."/>
            <person name="Silverstein K.A.T."/>
            <person name="Beckman K.B."/>
            <person name="Gohl D.M."/>
        </authorList>
    </citation>
    <scope>NUCLEOTIDE SEQUENCE</scope>
    <source>
        <strain evidence="1">Duluth1</strain>
        <tissue evidence="1">Whole animal</tissue>
    </source>
</reference>
<protein>
    <submittedName>
        <fullName evidence="1">Uncharacterized protein</fullName>
    </submittedName>
</protein>
<reference evidence="1" key="2">
    <citation type="submission" date="2020-11" db="EMBL/GenBank/DDBJ databases">
        <authorList>
            <person name="McCartney M.A."/>
            <person name="Auch B."/>
            <person name="Kono T."/>
            <person name="Mallez S."/>
            <person name="Becker A."/>
            <person name="Gohl D.M."/>
            <person name="Silverstein K.A.T."/>
            <person name="Koren S."/>
            <person name="Bechman K.B."/>
            <person name="Herman A."/>
            <person name="Abrahante J.E."/>
            <person name="Garbe J."/>
        </authorList>
    </citation>
    <scope>NUCLEOTIDE SEQUENCE</scope>
    <source>
        <strain evidence="1">Duluth1</strain>
        <tissue evidence="1">Whole animal</tissue>
    </source>
</reference>
<dbReference type="EMBL" id="JAIWYP010000012">
    <property type="protein sequence ID" value="KAH3727969.1"/>
    <property type="molecule type" value="Genomic_DNA"/>
</dbReference>
<evidence type="ECO:0000313" key="1">
    <source>
        <dbReference type="EMBL" id="KAH3727969.1"/>
    </source>
</evidence>